<protein>
    <submittedName>
        <fullName evidence="2">Uncharacterized protein</fullName>
    </submittedName>
</protein>
<dbReference type="OrthoDB" id="9957626at2"/>
<evidence type="ECO:0000313" key="3">
    <source>
        <dbReference type="Proteomes" id="UP000184480"/>
    </source>
</evidence>
<name>A0A1M5IV31_9BACT</name>
<evidence type="ECO:0000313" key="2">
    <source>
        <dbReference type="EMBL" id="SHG31899.1"/>
    </source>
</evidence>
<proteinExistence type="predicted"/>
<keyword evidence="3" id="KW-1185">Reference proteome</keyword>
<accession>A0A1M5IV31</accession>
<dbReference type="STRING" id="1346286.SAMN05444362_12121"/>
<feature type="region of interest" description="Disordered" evidence="1">
    <location>
        <begin position="88"/>
        <end position="108"/>
    </location>
</feature>
<dbReference type="Proteomes" id="UP000184480">
    <property type="component" value="Unassembled WGS sequence"/>
</dbReference>
<sequence length="108" mass="12370">MDRYPHKLYKVVVTDETENDYGQTIPGNKEFVFVSNCYEQVNGSGNEIRLSNGSMYVFSSQIFLPQGVEQILSGTQIEVREKDDKTVRLQGEVKRPSGKDVKHSRLWV</sequence>
<dbReference type="EMBL" id="FQUC01000021">
    <property type="protein sequence ID" value="SHG31899.1"/>
    <property type="molecule type" value="Genomic_DNA"/>
</dbReference>
<gene>
    <name evidence="2" type="ORF">SAMN05444362_12121</name>
</gene>
<organism evidence="2 3">
    <name type="scientific">Dysgonomonas macrotermitis</name>
    <dbReference type="NCBI Taxonomy" id="1346286"/>
    <lineage>
        <taxon>Bacteria</taxon>
        <taxon>Pseudomonadati</taxon>
        <taxon>Bacteroidota</taxon>
        <taxon>Bacteroidia</taxon>
        <taxon>Bacteroidales</taxon>
        <taxon>Dysgonomonadaceae</taxon>
        <taxon>Dysgonomonas</taxon>
    </lineage>
</organism>
<dbReference type="AlphaFoldDB" id="A0A1M5IV31"/>
<evidence type="ECO:0000256" key="1">
    <source>
        <dbReference type="SAM" id="MobiDB-lite"/>
    </source>
</evidence>
<dbReference type="RefSeq" id="WP_062184241.1">
    <property type="nucleotide sequence ID" value="NZ_BBXL01000026.1"/>
</dbReference>
<reference evidence="3" key="1">
    <citation type="submission" date="2016-11" db="EMBL/GenBank/DDBJ databases">
        <authorList>
            <person name="Varghese N."/>
            <person name="Submissions S."/>
        </authorList>
    </citation>
    <scope>NUCLEOTIDE SEQUENCE [LARGE SCALE GENOMIC DNA]</scope>
    <source>
        <strain evidence="3">DSM 27370</strain>
    </source>
</reference>